<evidence type="ECO:0000313" key="1">
    <source>
        <dbReference type="EMBL" id="OAD46903.1"/>
    </source>
</evidence>
<protein>
    <submittedName>
        <fullName evidence="1">Uncharacterized protein</fullName>
    </submittedName>
</protein>
<sequence>MDLKIIKNGIRLVNRVPEIHRAPVISTINLLDLYSINTVFHMRQTKGAKLQLAKINGCKIQLGSGKWSKKGPGYWSFKDIIRSFQNRLRSQIVLHSTTLTR</sequence>
<name>A0A310SA65_9HYME</name>
<dbReference type="EMBL" id="KQ826681">
    <property type="protein sequence ID" value="OAD46903.1"/>
    <property type="molecule type" value="Genomic_DNA"/>
</dbReference>
<reference evidence="1 2" key="1">
    <citation type="submission" date="2015-07" db="EMBL/GenBank/DDBJ databases">
        <title>The genome of Eufriesea mexicana.</title>
        <authorList>
            <person name="Pan H."/>
            <person name="Kapheim K."/>
        </authorList>
    </citation>
    <scope>NUCLEOTIDE SEQUENCE [LARGE SCALE GENOMIC DNA]</scope>
    <source>
        <strain evidence="1">0111107269</strain>
        <tissue evidence="1">Whole body</tissue>
    </source>
</reference>
<gene>
    <name evidence="1" type="ORF">WN48_09722</name>
</gene>
<accession>A0A310SA65</accession>
<dbReference type="Proteomes" id="UP000250275">
    <property type="component" value="Unassembled WGS sequence"/>
</dbReference>
<organism evidence="1 2">
    <name type="scientific">Eufriesea mexicana</name>
    <dbReference type="NCBI Taxonomy" id="516756"/>
    <lineage>
        <taxon>Eukaryota</taxon>
        <taxon>Metazoa</taxon>
        <taxon>Ecdysozoa</taxon>
        <taxon>Arthropoda</taxon>
        <taxon>Hexapoda</taxon>
        <taxon>Insecta</taxon>
        <taxon>Pterygota</taxon>
        <taxon>Neoptera</taxon>
        <taxon>Endopterygota</taxon>
        <taxon>Hymenoptera</taxon>
        <taxon>Apocrita</taxon>
        <taxon>Aculeata</taxon>
        <taxon>Apoidea</taxon>
        <taxon>Anthophila</taxon>
        <taxon>Apidae</taxon>
        <taxon>Eufriesea</taxon>
    </lineage>
</organism>
<proteinExistence type="predicted"/>
<dbReference type="AlphaFoldDB" id="A0A310SA65"/>
<evidence type="ECO:0000313" key="2">
    <source>
        <dbReference type="Proteomes" id="UP000250275"/>
    </source>
</evidence>
<keyword evidence="2" id="KW-1185">Reference proteome</keyword>